<dbReference type="InterPro" id="IPR012677">
    <property type="entry name" value="Nucleotide-bd_a/b_plait_sf"/>
</dbReference>
<reference evidence="6" key="1">
    <citation type="submission" date="2015-12" db="EMBL/GenBank/DDBJ databases">
        <title>De novo transcriptome assembly of four potential Pierce s Disease insect vectors from Arizona vineyards.</title>
        <authorList>
            <person name="Tassone E.E."/>
        </authorList>
    </citation>
    <scope>NUCLEOTIDE SEQUENCE</scope>
</reference>
<evidence type="ECO:0000259" key="5">
    <source>
        <dbReference type="PROSITE" id="PS50102"/>
    </source>
</evidence>
<dbReference type="InterPro" id="IPR000504">
    <property type="entry name" value="RRM_dom"/>
</dbReference>
<comment type="similarity">
    <text evidence="1">Belongs to the RRM TRSPAP family.</text>
</comment>
<dbReference type="SMART" id="SM00360">
    <property type="entry name" value="RRM"/>
    <property type="match status" value="2"/>
</dbReference>
<proteinExistence type="inferred from homology"/>
<evidence type="ECO:0000256" key="4">
    <source>
        <dbReference type="PROSITE-ProRule" id="PRU00176"/>
    </source>
</evidence>
<dbReference type="FunFam" id="3.30.70.330:FF:000159">
    <property type="entry name" value="tRNA selenocysteine 1-associated protein 1"/>
    <property type="match status" value="1"/>
</dbReference>
<dbReference type="Pfam" id="PF00076">
    <property type="entry name" value="RRM_1"/>
    <property type="match status" value="2"/>
</dbReference>
<accession>A0A1B6BZN0</accession>
<feature type="domain" description="RRM" evidence="5">
    <location>
        <begin position="106"/>
        <end position="185"/>
    </location>
</feature>
<dbReference type="PANTHER" id="PTHR37457">
    <property type="entry name" value="TRNA SELENOCYSTEINE 1-ASSOCIATED PROTEIN 1-RELATED"/>
    <property type="match status" value="1"/>
</dbReference>
<organism evidence="6">
    <name type="scientific">Clastoptera arizonana</name>
    <name type="common">Arizona spittle bug</name>
    <dbReference type="NCBI Taxonomy" id="38151"/>
    <lineage>
        <taxon>Eukaryota</taxon>
        <taxon>Metazoa</taxon>
        <taxon>Ecdysozoa</taxon>
        <taxon>Arthropoda</taxon>
        <taxon>Hexapoda</taxon>
        <taxon>Insecta</taxon>
        <taxon>Pterygota</taxon>
        <taxon>Neoptera</taxon>
        <taxon>Paraneoptera</taxon>
        <taxon>Hemiptera</taxon>
        <taxon>Auchenorrhyncha</taxon>
        <taxon>Cercopoidea</taxon>
        <taxon>Clastopteridae</taxon>
        <taxon>Clastoptera</taxon>
    </lineage>
</organism>
<name>A0A1B6BZN0_9HEMI</name>
<evidence type="ECO:0000256" key="2">
    <source>
        <dbReference type="ARBA" id="ARBA00022884"/>
    </source>
</evidence>
<dbReference type="PROSITE" id="PS50102">
    <property type="entry name" value="RRM"/>
    <property type="match status" value="2"/>
</dbReference>
<dbReference type="GO" id="GO:0003723">
    <property type="term" value="F:RNA binding"/>
    <property type="evidence" value="ECO:0007669"/>
    <property type="project" value="UniProtKB-UniRule"/>
</dbReference>
<dbReference type="AlphaFoldDB" id="A0A1B6BZN0"/>
<dbReference type="Gene3D" id="3.30.70.330">
    <property type="match status" value="2"/>
</dbReference>
<keyword evidence="2 4" id="KW-0694">RNA-binding</keyword>
<dbReference type="InterPro" id="IPR035979">
    <property type="entry name" value="RBD_domain_sf"/>
</dbReference>
<feature type="domain" description="RRM" evidence="5">
    <location>
        <begin position="12"/>
        <end position="93"/>
    </location>
</feature>
<evidence type="ECO:0000256" key="3">
    <source>
        <dbReference type="ARBA" id="ARBA00033477"/>
    </source>
</evidence>
<protein>
    <recommendedName>
        <fullName evidence="3">tRNA selenocysteine-associated protein 1</fullName>
    </recommendedName>
</protein>
<dbReference type="SUPFAM" id="SSF54928">
    <property type="entry name" value="RNA-binding domain, RBD"/>
    <property type="match status" value="2"/>
</dbReference>
<dbReference type="InterPro" id="IPR041085">
    <property type="entry name" value="TSAP1_C"/>
</dbReference>
<dbReference type="EMBL" id="GEDC01030571">
    <property type="protein sequence ID" value="JAS06727.1"/>
    <property type="molecule type" value="Transcribed_RNA"/>
</dbReference>
<dbReference type="CDD" id="cd12345">
    <property type="entry name" value="RRM2_SECp43_like"/>
    <property type="match status" value="1"/>
</dbReference>
<evidence type="ECO:0000256" key="1">
    <source>
        <dbReference type="ARBA" id="ARBA00008920"/>
    </source>
</evidence>
<gene>
    <name evidence="6" type="ORF">g.7883</name>
</gene>
<dbReference type="Pfam" id="PF17654">
    <property type="entry name" value="Trnau1ap"/>
    <property type="match status" value="1"/>
</dbReference>
<sequence length="318" mass="35646">MTGNSGNWSGYGALWMGGLESYMTESFIVTAFQRLGEKPLNIKVMRNRYTGEPAGYCFVHFQTDEEAINAMHKLNGKQIPNTSPAIRFRLNNANSTERAINADREFSLWIGDLSPDVDDYALYKAFASQYASVRTAKVVLDSTGFSKGYGFIRFANEEDQKHCLTHMSGYKGLGSKPLKISGAVPKGYKGSSSSVSMTGGYSSSQDYSQYYDSSYWQNYSAWQSYYEESANASAAYYYPPTADLSTDGTPNGAVTTSTLSVENGPNVFKEDELELIEHSLPFDVDERNREIMERDRCLWDALENSKWLPLELIIESFE</sequence>
<dbReference type="PANTHER" id="PTHR37457:SF3">
    <property type="entry name" value="TRNA SELENOCYSTEINE-ASSOCIATED PROTEIN 1"/>
    <property type="match status" value="1"/>
</dbReference>
<dbReference type="InterPro" id="IPR040434">
    <property type="entry name" value="TSAP1"/>
</dbReference>
<evidence type="ECO:0000313" key="6">
    <source>
        <dbReference type="EMBL" id="JAS06727.1"/>
    </source>
</evidence>